<dbReference type="EMBL" id="PDUG01000004">
    <property type="protein sequence ID" value="PIC35979.1"/>
    <property type="molecule type" value="Genomic_DNA"/>
</dbReference>
<dbReference type="GO" id="GO:0004867">
    <property type="term" value="F:serine-type endopeptidase inhibitor activity"/>
    <property type="evidence" value="ECO:0007669"/>
    <property type="project" value="InterPro"/>
</dbReference>
<gene>
    <name evidence="3" type="primary">Cnig_chr_IV.g15151</name>
    <name evidence="3" type="ORF">B9Z55_015151</name>
</gene>
<dbReference type="Gene3D" id="2.30.39.10">
    <property type="entry name" value="Alpha-1-antitrypsin, domain 1"/>
    <property type="match status" value="1"/>
</dbReference>
<proteinExistence type="inferred from homology"/>
<comment type="similarity">
    <text evidence="1">Belongs to the serpin family.</text>
</comment>
<dbReference type="Pfam" id="PF00079">
    <property type="entry name" value="Serpin"/>
    <property type="match status" value="1"/>
</dbReference>
<dbReference type="InterPro" id="IPR023796">
    <property type="entry name" value="Serpin_dom"/>
</dbReference>
<evidence type="ECO:0000313" key="3">
    <source>
        <dbReference type="EMBL" id="PIC35979.1"/>
    </source>
</evidence>
<evidence type="ECO:0000313" key="4">
    <source>
        <dbReference type="Proteomes" id="UP000230233"/>
    </source>
</evidence>
<dbReference type="Proteomes" id="UP000230233">
    <property type="component" value="Chromosome IV"/>
</dbReference>
<name>A0A2G5U8Y7_9PELO</name>
<dbReference type="InterPro" id="IPR036186">
    <property type="entry name" value="Serpin_sf"/>
</dbReference>
<organism evidence="3 4">
    <name type="scientific">Caenorhabditis nigoni</name>
    <dbReference type="NCBI Taxonomy" id="1611254"/>
    <lineage>
        <taxon>Eukaryota</taxon>
        <taxon>Metazoa</taxon>
        <taxon>Ecdysozoa</taxon>
        <taxon>Nematoda</taxon>
        <taxon>Chromadorea</taxon>
        <taxon>Rhabditida</taxon>
        <taxon>Rhabditina</taxon>
        <taxon>Rhabditomorpha</taxon>
        <taxon>Rhabditoidea</taxon>
        <taxon>Rhabditidae</taxon>
        <taxon>Peloderinae</taxon>
        <taxon>Caenorhabditis</taxon>
    </lineage>
</organism>
<keyword evidence="4" id="KW-1185">Reference proteome</keyword>
<protein>
    <recommendedName>
        <fullName evidence="2">Serpin domain-containing protein</fullName>
    </recommendedName>
</protein>
<sequence>MNNDSDVSLILEKFLDSLKFQATLRTIVNKSLDPIHQRLHKIESKLDDLSSYLKQEEIEQTTPITRLQREMNLALNLSKNLDSNGSFVYSPVTMILGIYPYFKLANPRIRQKIIDFLLETGTDDEDAKEYFIDLLSVFKATRRATDMLRGYGNPNVTEIDEYCHRCGNHGLELSVIEDFLKMDIKFLELQTESEDSLSIINSFDYDPFYGWFMDWFYTKEKKFYTSPGESRDVEFMCFYGYEHNYSENKMFRMVEIKIKNCISLYLFLPKEQFKLKEIMKNMEDTKQFYQLMNSSNKTYINIAIPKLSISSELNLGSFMDSMGINLTKGIGKCLRQDVTKNCFGTTKENVSCTHKAHFEFTSDKKYEEVTNWKDEDYYQYPKIGEHYKRTLTFTVAEAAGEEFPVKDFVADHSFVFVLQKDSHCVYFGCYN</sequence>
<evidence type="ECO:0000256" key="1">
    <source>
        <dbReference type="ARBA" id="ARBA00009500"/>
    </source>
</evidence>
<evidence type="ECO:0000259" key="2">
    <source>
        <dbReference type="Pfam" id="PF00079"/>
    </source>
</evidence>
<dbReference type="GO" id="GO:0005615">
    <property type="term" value="C:extracellular space"/>
    <property type="evidence" value="ECO:0007669"/>
    <property type="project" value="InterPro"/>
</dbReference>
<feature type="domain" description="Serpin" evidence="2">
    <location>
        <begin position="217"/>
        <end position="427"/>
    </location>
</feature>
<dbReference type="OrthoDB" id="9518664at2759"/>
<dbReference type="SUPFAM" id="SSF56574">
    <property type="entry name" value="Serpins"/>
    <property type="match status" value="1"/>
</dbReference>
<dbReference type="InterPro" id="IPR042185">
    <property type="entry name" value="Serpin_sf_2"/>
</dbReference>
<comment type="caution">
    <text evidence="3">The sequence shown here is derived from an EMBL/GenBank/DDBJ whole genome shotgun (WGS) entry which is preliminary data.</text>
</comment>
<dbReference type="InterPro" id="IPR000215">
    <property type="entry name" value="Serpin_fam"/>
</dbReference>
<dbReference type="PANTHER" id="PTHR11461:SF211">
    <property type="entry name" value="GH10112P-RELATED"/>
    <property type="match status" value="1"/>
</dbReference>
<dbReference type="PANTHER" id="PTHR11461">
    <property type="entry name" value="SERINE PROTEASE INHIBITOR, SERPIN"/>
    <property type="match status" value="1"/>
</dbReference>
<dbReference type="STRING" id="1611254.A0A2G5U8Y7"/>
<accession>A0A2G5U8Y7</accession>
<dbReference type="AlphaFoldDB" id="A0A2G5U8Y7"/>
<reference evidence="4" key="1">
    <citation type="submission" date="2017-10" db="EMBL/GenBank/DDBJ databases">
        <title>Rapid genome shrinkage in a self-fertile nematode reveals novel sperm competition proteins.</title>
        <authorList>
            <person name="Yin D."/>
            <person name="Schwarz E.M."/>
            <person name="Thomas C.G."/>
            <person name="Felde R.L."/>
            <person name="Korf I.F."/>
            <person name="Cutter A.D."/>
            <person name="Schartner C.M."/>
            <person name="Ralston E.J."/>
            <person name="Meyer B.J."/>
            <person name="Haag E.S."/>
        </authorList>
    </citation>
    <scope>NUCLEOTIDE SEQUENCE [LARGE SCALE GENOMIC DNA]</scope>
    <source>
        <strain evidence="4">JU1422</strain>
    </source>
</reference>